<reference evidence="1 2" key="1">
    <citation type="submission" date="2023-07" db="EMBL/GenBank/DDBJ databases">
        <authorList>
            <person name="Peeters C."/>
        </authorList>
    </citation>
    <scope>NUCLEOTIDE SEQUENCE [LARGE SCALE GENOMIC DNA]</scope>
    <source>
        <strain evidence="1 2">LMG 7141</strain>
    </source>
</reference>
<proteinExistence type="predicted"/>
<dbReference type="SUPFAM" id="SSF53474">
    <property type="entry name" value="alpha/beta-Hydrolases"/>
    <property type="match status" value="1"/>
</dbReference>
<dbReference type="Proteomes" id="UP001189616">
    <property type="component" value="Unassembled WGS sequence"/>
</dbReference>
<accession>A0ABM9JDQ2</accession>
<dbReference type="InterPro" id="IPR010662">
    <property type="entry name" value="RBBP9/YdeN"/>
</dbReference>
<dbReference type="Pfam" id="PF06821">
    <property type="entry name" value="Ser_hydrolase"/>
    <property type="match status" value="1"/>
</dbReference>
<dbReference type="EMBL" id="CATYWO010000003">
    <property type="protein sequence ID" value="CAJ0790349.1"/>
    <property type="molecule type" value="Genomic_DNA"/>
</dbReference>
<gene>
    <name evidence="1" type="ORF">LMG7141_02353</name>
</gene>
<organism evidence="1 2">
    <name type="scientific">Ralstonia condita</name>
    <dbReference type="NCBI Taxonomy" id="3058600"/>
    <lineage>
        <taxon>Bacteria</taxon>
        <taxon>Pseudomonadati</taxon>
        <taxon>Pseudomonadota</taxon>
        <taxon>Betaproteobacteria</taxon>
        <taxon>Burkholderiales</taxon>
        <taxon>Burkholderiaceae</taxon>
        <taxon>Ralstonia</taxon>
    </lineage>
</organism>
<dbReference type="InterPro" id="IPR029058">
    <property type="entry name" value="AB_hydrolase_fold"/>
</dbReference>
<evidence type="ECO:0000313" key="1">
    <source>
        <dbReference type="EMBL" id="CAJ0790349.1"/>
    </source>
</evidence>
<keyword evidence="2" id="KW-1185">Reference proteome</keyword>
<sequence>MGSNIRPPPLSAFEEGDLLIFSVFFIMNVSKTSPTILMVPGLRDHVADHWQTFLEARLLAEGRKAASVAPLEFDKLSCAARVAALDKAISAIDGPVILVAHSAGVMITVHWAKRHARKIHGALLATPADLDTQLPSGYPTQDVLQKNGWLPCPRRPLPFPSIVAASRNDPLASFDRVAGMASDWGSRLVDVGEVGHLNPAAGFGPWPLAEKLIHELV</sequence>
<evidence type="ECO:0008006" key="3">
    <source>
        <dbReference type="Google" id="ProtNLM"/>
    </source>
</evidence>
<dbReference type="Gene3D" id="3.40.50.1820">
    <property type="entry name" value="alpha/beta hydrolase"/>
    <property type="match status" value="1"/>
</dbReference>
<evidence type="ECO:0000313" key="2">
    <source>
        <dbReference type="Proteomes" id="UP001189616"/>
    </source>
</evidence>
<comment type="caution">
    <text evidence="1">The sequence shown here is derived from an EMBL/GenBank/DDBJ whole genome shotgun (WGS) entry which is preliminary data.</text>
</comment>
<protein>
    <recommendedName>
        <fullName evidence="3">Alpha/beta hydrolase</fullName>
    </recommendedName>
</protein>
<name>A0ABM9JDQ2_9RALS</name>